<dbReference type="WBParaSite" id="maker-unitig_41278-snap-gene-0.1-mRNA-1">
    <property type="protein sequence ID" value="maker-unitig_41278-snap-gene-0.1-mRNA-1"/>
    <property type="gene ID" value="maker-unitig_41278-snap-gene-0.1"/>
</dbReference>
<accession>A0A1I8FPI1</accession>
<sequence length="103" mass="11030">MPAAPSTIQETDMKPKSTAWKDPMRCPPDTDATLHEACSALLTVSQINWLKLILTRKLKMNEATVSAEAAAPSETTTGAHLQQQKRQQLAADSQTSSSPPGLG</sequence>
<feature type="compositionally biased region" description="Low complexity" evidence="1">
    <location>
        <begin position="66"/>
        <end position="79"/>
    </location>
</feature>
<keyword evidence="2" id="KW-1185">Reference proteome</keyword>
<feature type="region of interest" description="Disordered" evidence="1">
    <location>
        <begin position="1"/>
        <end position="23"/>
    </location>
</feature>
<evidence type="ECO:0000256" key="1">
    <source>
        <dbReference type="SAM" id="MobiDB-lite"/>
    </source>
</evidence>
<dbReference type="AlphaFoldDB" id="A0A1I8FPI1"/>
<feature type="region of interest" description="Disordered" evidence="1">
    <location>
        <begin position="66"/>
        <end position="103"/>
    </location>
</feature>
<feature type="compositionally biased region" description="Polar residues" evidence="1">
    <location>
        <begin position="80"/>
        <end position="103"/>
    </location>
</feature>
<dbReference type="Proteomes" id="UP000095280">
    <property type="component" value="Unplaced"/>
</dbReference>
<reference evidence="3" key="1">
    <citation type="submission" date="2016-11" db="UniProtKB">
        <authorList>
            <consortium name="WormBaseParasite"/>
        </authorList>
    </citation>
    <scope>IDENTIFICATION</scope>
</reference>
<evidence type="ECO:0000313" key="3">
    <source>
        <dbReference type="WBParaSite" id="maker-unitig_41278-snap-gene-0.1-mRNA-1"/>
    </source>
</evidence>
<name>A0A1I8FPI1_9PLAT</name>
<feature type="compositionally biased region" description="Polar residues" evidence="1">
    <location>
        <begin position="1"/>
        <end position="10"/>
    </location>
</feature>
<evidence type="ECO:0000313" key="2">
    <source>
        <dbReference type="Proteomes" id="UP000095280"/>
    </source>
</evidence>
<protein>
    <submittedName>
        <fullName evidence="3">Uncharacterized protein</fullName>
    </submittedName>
</protein>
<organism evidence="2 3">
    <name type="scientific">Macrostomum lignano</name>
    <dbReference type="NCBI Taxonomy" id="282301"/>
    <lineage>
        <taxon>Eukaryota</taxon>
        <taxon>Metazoa</taxon>
        <taxon>Spiralia</taxon>
        <taxon>Lophotrochozoa</taxon>
        <taxon>Platyhelminthes</taxon>
        <taxon>Rhabditophora</taxon>
        <taxon>Macrostomorpha</taxon>
        <taxon>Macrostomida</taxon>
        <taxon>Macrostomidae</taxon>
        <taxon>Macrostomum</taxon>
    </lineage>
</organism>
<proteinExistence type="predicted"/>